<dbReference type="RefSeq" id="WP_184557682.1">
    <property type="nucleotide sequence ID" value="NZ_JACHKS010000001.1"/>
</dbReference>
<proteinExistence type="predicted"/>
<accession>A0ABR6Q2J4</accession>
<sequence length="160" mass="19063">MKDIVEIVTPLLVFVFGIVISKKLEKVRLNVLKEKEWQVRWADLFFTEAIEFNDNVSFIIYTLFKLFHNEVEKSHEEIERLRNDFDVGRAKLSEINWNIRNYTQFSNTGELVVERQLELMLLIQKIATNNGGDYEEVRKVQFDYNRAVRQVHNDILNQVL</sequence>
<keyword evidence="2" id="KW-1185">Reference proteome</keyword>
<protein>
    <submittedName>
        <fullName evidence="1">Uncharacterized protein</fullName>
    </submittedName>
</protein>
<dbReference type="EMBL" id="JACHKS010000001">
    <property type="protein sequence ID" value="MBB6331906.1"/>
    <property type="molecule type" value="Genomic_DNA"/>
</dbReference>
<reference evidence="1 2" key="1">
    <citation type="submission" date="2020-08" db="EMBL/GenBank/DDBJ databases">
        <title>Functional genomics of gut bacteria from endangered species of beetles.</title>
        <authorList>
            <person name="Carlos-Shanley C."/>
        </authorList>
    </citation>
    <scope>NUCLEOTIDE SEQUENCE [LARGE SCALE GENOMIC DNA]</scope>
    <source>
        <strain evidence="1 2">S00068</strain>
    </source>
</reference>
<evidence type="ECO:0000313" key="2">
    <source>
        <dbReference type="Proteomes" id="UP000587367"/>
    </source>
</evidence>
<dbReference type="Proteomes" id="UP000587367">
    <property type="component" value="Unassembled WGS sequence"/>
</dbReference>
<organism evidence="1 2">
    <name type="scientific">Chryseobacterium sediminis</name>
    <dbReference type="NCBI Taxonomy" id="1679494"/>
    <lineage>
        <taxon>Bacteria</taxon>
        <taxon>Pseudomonadati</taxon>
        <taxon>Bacteroidota</taxon>
        <taxon>Flavobacteriia</taxon>
        <taxon>Flavobacteriales</taxon>
        <taxon>Weeksellaceae</taxon>
        <taxon>Chryseobacterium group</taxon>
        <taxon>Chryseobacterium</taxon>
    </lineage>
</organism>
<gene>
    <name evidence="1" type="ORF">HNP24_002856</name>
</gene>
<evidence type="ECO:0000313" key="1">
    <source>
        <dbReference type="EMBL" id="MBB6331906.1"/>
    </source>
</evidence>
<name>A0ABR6Q2J4_9FLAO</name>
<comment type="caution">
    <text evidence="1">The sequence shown here is derived from an EMBL/GenBank/DDBJ whole genome shotgun (WGS) entry which is preliminary data.</text>
</comment>